<reference evidence="1" key="1">
    <citation type="submission" date="2023-10" db="EMBL/GenBank/DDBJ databases">
        <authorList>
            <person name="Chen Y."/>
            <person name="Shah S."/>
            <person name="Dougan E. K."/>
            <person name="Thang M."/>
            <person name="Chan C."/>
        </authorList>
    </citation>
    <scope>NUCLEOTIDE SEQUENCE [LARGE SCALE GENOMIC DNA]</scope>
</reference>
<keyword evidence="2" id="KW-1185">Reference proteome</keyword>
<gene>
    <name evidence="1" type="ORF">PCOR1329_LOCUS36474</name>
</gene>
<evidence type="ECO:0000313" key="1">
    <source>
        <dbReference type="EMBL" id="CAK0841205.1"/>
    </source>
</evidence>
<proteinExistence type="predicted"/>
<dbReference type="Proteomes" id="UP001189429">
    <property type="component" value="Unassembled WGS sequence"/>
</dbReference>
<evidence type="ECO:0000313" key="2">
    <source>
        <dbReference type="Proteomes" id="UP001189429"/>
    </source>
</evidence>
<comment type="caution">
    <text evidence="1">The sequence shown here is derived from an EMBL/GenBank/DDBJ whole genome shotgun (WGS) entry which is preliminary data.</text>
</comment>
<name>A0ABN9T8H7_9DINO</name>
<accession>A0ABN9T8H7</accession>
<organism evidence="1 2">
    <name type="scientific">Prorocentrum cordatum</name>
    <dbReference type="NCBI Taxonomy" id="2364126"/>
    <lineage>
        <taxon>Eukaryota</taxon>
        <taxon>Sar</taxon>
        <taxon>Alveolata</taxon>
        <taxon>Dinophyceae</taxon>
        <taxon>Prorocentrales</taxon>
        <taxon>Prorocentraceae</taxon>
        <taxon>Prorocentrum</taxon>
    </lineage>
</organism>
<sequence>MDDQELICSAKTVLVVSNSVLAANLSGSLEAIGIPHSAADKAVGRRKVRTEVNGTPPGLARQLRRRAGHAVGGAARGRCLTSVLAATVGLHDPFIALRVQLVASWCSLWFSDVSLHGRIRRAWPRVLGALRRAGKWRWRRAQGPVGALQATLLDMGWDPRAASVWVRPAAEGVDEGRLAGAADDSFHTCADFSGVLQDVEEDRRRQLWQSAASHLHGDDLVGGADFLHIGRELSKLEREARHAEWGTTLTVFSGGQRTRSRRADAGYALEQEGCARRGCAVETLVHRIWQCPANVGEEFESSAALVPRALAGHKASPAMWLRGVPASSLTTPVFCDLRAEQAAVSLGTGGTLEATRREDGFVVVYGDGSGEKYSDDPRRRRCATSIGAMGRERRGAVDRVAL</sequence>
<dbReference type="EMBL" id="CAUYUJ010014437">
    <property type="protein sequence ID" value="CAK0841205.1"/>
    <property type="molecule type" value="Genomic_DNA"/>
</dbReference>
<protein>
    <submittedName>
        <fullName evidence="1">Uncharacterized protein</fullName>
    </submittedName>
</protein>